<gene>
    <name evidence="2" type="ORF">ACFFGE_13860</name>
</gene>
<accession>A0ABV6R5Q5</accession>
<sequence>MTNRLSRLNDGMSALTMAAPLTGLFEIDGAVPLESYALAFLIFGLRVKFWIDDMDFFDDLGKGAERRDLRFRVGVLLALVSWTFFILAGVTVGRPPMSAGLLMAALSVSLVWIVVEQLGDKGYEVQLDWVWGTAGYLAGAALIALSPRLETAGLAATDLQRVGLMILAVTLAVEIIRADWTPTGLKPPDLAKPPKPG</sequence>
<organism evidence="2 3">
    <name type="scientific">Brevundimonas balnearis</name>
    <dbReference type="NCBI Taxonomy" id="1572858"/>
    <lineage>
        <taxon>Bacteria</taxon>
        <taxon>Pseudomonadati</taxon>
        <taxon>Pseudomonadota</taxon>
        <taxon>Alphaproteobacteria</taxon>
        <taxon>Caulobacterales</taxon>
        <taxon>Caulobacteraceae</taxon>
        <taxon>Brevundimonas</taxon>
    </lineage>
</organism>
<keyword evidence="3" id="KW-1185">Reference proteome</keyword>
<evidence type="ECO:0000313" key="2">
    <source>
        <dbReference type="EMBL" id="MFC0634962.1"/>
    </source>
</evidence>
<reference evidence="2 3" key="1">
    <citation type="submission" date="2024-09" db="EMBL/GenBank/DDBJ databases">
        <authorList>
            <person name="Sun Q."/>
            <person name="Mori K."/>
        </authorList>
    </citation>
    <scope>NUCLEOTIDE SEQUENCE [LARGE SCALE GENOMIC DNA]</scope>
    <source>
        <strain evidence="2 3">NCAIM B.02621</strain>
    </source>
</reference>
<evidence type="ECO:0008006" key="4">
    <source>
        <dbReference type="Google" id="ProtNLM"/>
    </source>
</evidence>
<protein>
    <recommendedName>
        <fullName evidence="4">Integral membrane protein</fullName>
    </recommendedName>
</protein>
<feature type="transmembrane region" description="Helical" evidence="1">
    <location>
        <begin position="159"/>
        <end position="176"/>
    </location>
</feature>
<evidence type="ECO:0000256" key="1">
    <source>
        <dbReference type="SAM" id="Phobius"/>
    </source>
</evidence>
<dbReference type="Proteomes" id="UP001589906">
    <property type="component" value="Unassembled WGS sequence"/>
</dbReference>
<feature type="transmembrane region" description="Helical" evidence="1">
    <location>
        <begin position="71"/>
        <end position="91"/>
    </location>
</feature>
<comment type="caution">
    <text evidence="2">The sequence shown here is derived from an EMBL/GenBank/DDBJ whole genome shotgun (WGS) entry which is preliminary data.</text>
</comment>
<keyword evidence="1" id="KW-1133">Transmembrane helix</keyword>
<keyword evidence="1" id="KW-0472">Membrane</keyword>
<evidence type="ECO:0000313" key="3">
    <source>
        <dbReference type="Proteomes" id="UP001589906"/>
    </source>
</evidence>
<feature type="transmembrane region" description="Helical" evidence="1">
    <location>
        <begin position="127"/>
        <end position="147"/>
    </location>
</feature>
<proteinExistence type="predicted"/>
<keyword evidence="1" id="KW-0812">Transmembrane</keyword>
<dbReference type="EMBL" id="JBHLSW010000015">
    <property type="protein sequence ID" value="MFC0634962.1"/>
    <property type="molecule type" value="Genomic_DNA"/>
</dbReference>
<feature type="transmembrane region" description="Helical" evidence="1">
    <location>
        <begin position="97"/>
        <end position="115"/>
    </location>
</feature>
<name>A0ABV6R5Q5_9CAUL</name>